<evidence type="ECO:0000256" key="3">
    <source>
        <dbReference type="ARBA" id="ARBA00022679"/>
    </source>
</evidence>
<dbReference type="GO" id="GO:0032259">
    <property type="term" value="P:methylation"/>
    <property type="evidence" value="ECO:0007669"/>
    <property type="project" value="UniProtKB-KW"/>
</dbReference>
<dbReference type="NCBIfam" id="TIGR01469">
    <property type="entry name" value="cobA_cysG_Cterm"/>
    <property type="match status" value="1"/>
</dbReference>
<comment type="caution">
    <text evidence="8">The sequence shown here is derived from an EMBL/GenBank/DDBJ whole genome shotgun (WGS) entry which is preliminary data.</text>
</comment>
<name>A0AAP4BZV4_9CORY</name>
<dbReference type="InterPro" id="IPR000878">
    <property type="entry name" value="4pyrrol_Mease"/>
</dbReference>
<dbReference type="PROSITE" id="PS00840">
    <property type="entry name" value="SUMT_2"/>
    <property type="match status" value="1"/>
</dbReference>
<comment type="similarity">
    <text evidence="6">Belongs to the precorrin methyltransferase family.</text>
</comment>
<evidence type="ECO:0000256" key="4">
    <source>
        <dbReference type="ARBA" id="ARBA00022691"/>
    </source>
</evidence>
<dbReference type="CDD" id="cd11642">
    <property type="entry name" value="SUMT"/>
    <property type="match status" value="1"/>
</dbReference>
<evidence type="ECO:0000256" key="2">
    <source>
        <dbReference type="ARBA" id="ARBA00022603"/>
    </source>
</evidence>
<dbReference type="InterPro" id="IPR014777">
    <property type="entry name" value="4pyrrole_Mease_sub1"/>
</dbReference>
<dbReference type="Gene3D" id="3.30.950.10">
    <property type="entry name" value="Methyltransferase, Cobalt-precorrin-4 Transmethylase, Domain 2"/>
    <property type="match status" value="1"/>
</dbReference>
<dbReference type="NCBIfam" id="NF004790">
    <property type="entry name" value="PRK06136.1"/>
    <property type="match status" value="1"/>
</dbReference>
<dbReference type="Proteomes" id="UP001226160">
    <property type="component" value="Unassembled WGS sequence"/>
</dbReference>
<dbReference type="Pfam" id="PF00590">
    <property type="entry name" value="TP_methylase"/>
    <property type="match status" value="1"/>
</dbReference>
<evidence type="ECO:0000256" key="1">
    <source>
        <dbReference type="ARBA" id="ARBA00012162"/>
    </source>
</evidence>
<dbReference type="GO" id="GO:0004851">
    <property type="term" value="F:uroporphyrin-III C-methyltransferase activity"/>
    <property type="evidence" value="ECO:0007669"/>
    <property type="project" value="UniProtKB-EC"/>
</dbReference>
<sequence length="265" mass="27371">MTTPDSAAAASAAAAGPAENLHPVKLIGGGPGAWDLITLRGQTALHEADVIVADHLGPTPFLDRLCDISSKKLVDASKLPYKKQVAQEEINRMLVEYTQEGNKVVRLKGGDPFVFGRGFEEITALAEAGIACEVIPGVSSAYAVPGLAHIPVTQRGIVHAATVVSGHLPPGHEKSLVDWSALARSGATLSIIMGVRNASAIAYALIDAGLAAATPAAVIQEGSLADERVFRCQLERLGATIADNSVEPPAVIVIGDVVGLEPSAQ</sequence>
<evidence type="ECO:0000256" key="6">
    <source>
        <dbReference type="RuleBase" id="RU003960"/>
    </source>
</evidence>
<evidence type="ECO:0000313" key="9">
    <source>
        <dbReference type="Proteomes" id="UP001226160"/>
    </source>
</evidence>
<dbReference type="InterPro" id="IPR035996">
    <property type="entry name" value="4pyrrol_Methylase_sf"/>
</dbReference>
<protein>
    <recommendedName>
        <fullName evidence="1">uroporphyrinogen-III C-methyltransferase</fullName>
        <ecNumber evidence="1">2.1.1.107</ecNumber>
    </recommendedName>
</protein>
<dbReference type="EMBL" id="JASNVP010000006">
    <property type="protein sequence ID" value="MDK4326402.1"/>
    <property type="molecule type" value="Genomic_DNA"/>
</dbReference>
<dbReference type="InterPro" id="IPR006366">
    <property type="entry name" value="CobA/CysG_C"/>
</dbReference>
<keyword evidence="5" id="KW-0627">Porphyrin biosynthesis</keyword>
<dbReference type="EC" id="2.1.1.107" evidence="1"/>
<dbReference type="RefSeq" id="WP_284589827.1">
    <property type="nucleotide sequence ID" value="NZ_JASNVP010000006.1"/>
</dbReference>
<dbReference type="PANTHER" id="PTHR45790:SF3">
    <property type="entry name" value="S-ADENOSYL-L-METHIONINE-DEPENDENT UROPORPHYRINOGEN III METHYLTRANSFERASE, CHLOROPLASTIC"/>
    <property type="match status" value="1"/>
</dbReference>
<dbReference type="AlphaFoldDB" id="A0AAP4BZV4"/>
<proteinExistence type="inferred from homology"/>
<dbReference type="PANTHER" id="PTHR45790">
    <property type="entry name" value="SIROHEME SYNTHASE-RELATED"/>
    <property type="match status" value="1"/>
</dbReference>
<keyword evidence="4" id="KW-0949">S-adenosyl-L-methionine</keyword>
<keyword evidence="2 6" id="KW-0489">Methyltransferase</keyword>
<dbReference type="InterPro" id="IPR014776">
    <property type="entry name" value="4pyrrole_Mease_sub2"/>
</dbReference>
<accession>A0AAP4BZV4</accession>
<gene>
    <name evidence="8" type="primary">cobA</name>
    <name evidence="8" type="ORF">QPX54_07790</name>
</gene>
<evidence type="ECO:0000313" key="8">
    <source>
        <dbReference type="EMBL" id="MDK4326402.1"/>
    </source>
</evidence>
<feature type="domain" description="Tetrapyrrole methylase" evidence="7">
    <location>
        <begin position="26"/>
        <end position="237"/>
    </location>
</feature>
<organism evidence="8 9">
    <name type="scientific">Corynebacterium propinquum</name>
    <dbReference type="NCBI Taxonomy" id="43769"/>
    <lineage>
        <taxon>Bacteria</taxon>
        <taxon>Bacillati</taxon>
        <taxon>Actinomycetota</taxon>
        <taxon>Actinomycetes</taxon>
        <taxon>Mycobacteriales</taxon>
        <taxon>Corynebacteriaceae</taxon>
        <taxon>Corynebacterium</taxon>
    </lineage>
</organism>
<dbReference type="InterPro" id="IPR050161">
    <property type="entry name" value="Siro_Cobalamin_biosynth"/>
</dbReference>
<keyword evidence="3 6" id="KW-0808">Transferase</keyword>
<evidence type="ECO:0000256" key="5">
    <source>
        <dbReference type="ARBA" id="ARBA00023244"/>
    </source>
</evidence>
<dbReference type="FunFam" id="3.40.1010.10:FF:000001">
    <property type="entry name" value="Siroheme synthase"/>
    <property type="match status" value="1"/>
</dbReference>
<evidence type="ECO:0000259" key="7">
    <source>
        <dbReference type="Pfam" id="PF00590"/>
    </source>
</evidence>
<dbReference type="SUPFAM" id="SSF53790">
    <property type="entry name" value="Tetrapyrrole methylase"/>
    <property type="match status" value="1"/>
</dbReference>
<reference evidence="8" key="1">
    <citation type="submission" date="2023-05" db="EMBL/GenBank/DDBJ databases">
        <title>Metabolic capabilities are highly conserved among human nasal-associated Corynebacterium species in pangenomic analyses.</title>
        <authorList>
            <person name="Tran T.H."/>
            <person name="Roberts A.Q."/>
            <person name="Escapa I.F."/>
            <person name="Gao W."/>
            <person name="Conlan S."/>
            <person name="Kong H."/>
            <person name="Segre J.A."/>
            <person name="Kelly M.S."/>
            <person name="Lemon K.P."/>
        </authorList>
    </citation>
    <scope>NUCLEOTIDE SEQUENCE</scope>
    <source>
        <strain evidence="8">KPL2654</strain>
    </source>
</reference>
<dbReference type="GO" id="GO:0019354">
    <property type="term" value="P:siroheme biosynthetic process"/>
    <property type="evidence" value="ECO:0007669"/>
    <property type="project" value="InterPro"/>
</dbReference>
<dbReference type="Gene3D" id="3.40.1010.10">
    <property type="entry name" value="Cobalt-precorrin-4 Transmethylase, Domain 1"/>
    <property type="match status" value="1"/>
</dbReference>
<dbReference type="InterPro" id="IPR003043">
    <property type="entry name" value="Uropor_MeTrfase_CS"/>
</dbReference>